<keyword evidence="1" id="KW-0812">Transmembrane</keyword>
<evidence type="ECO:0000313" key="2">
    <source>
        <dbReference type="EMBL" id="MCR1897908.1"/>
    </source>
</evidence>
<keyword evidence="1" id="KW-1133">Transmembrane helix</keyword>
<dbReference type="EMBL" id="JANKAS010000002">
    <property type="protein sequence ID" value="MCR1897908.1"/>
    <property type="molecule type" value="Genomic_DNA"/>
</dbReference>
<proteinExistence type="predicted"/>
<sequence>MKYKRRIGNGLAFQPEKDMELFRKMAKEGYHLCGFSKIFSYKFEKGEPKDYIFSYTAINNPDDDYIAYFTDAGWEPVMCYPNFQIFRALPGTEPVYTDTETLVDFYREELGRYSKYSIGTTIFFIISCYLALNFFNNTLSFILYIIGLIPFVFTVLPLLGFFYYYRKYTSQLK</sequence>
<comment type="caution">
    <text evidence="2">The sequence shown here is derived from an EMBL/GenBank/DDBJ whole genome shotgun (WGS) entry which is preliminary data.</text>
</comment>
<evidence type="ECO:0000256" key="1">
    <source>
        <dbReference type="SAM" id="Phobius"/>
    </source>
</evidence>
<dbReference type="AlphaFoldDB" id="A0AAE3HG10"/>
<dbReference type="InterPro" id="IPR021359">
    <property type="entry name" value="DUF2812"/>
</dbReference>
<accession>A0AAE3HG10</accession>
<reference evidence="2" key="1">
    <citation type="submission" date="2022-07" db="EMBL/GenBank/DDBJ databases">
        <title>Enhanced cultured diversity of the mouse gut microbiota enables custom-made synthetic communities.</title>
        <authorList>
            <person name="Afrizal A."/>
        </authorList>
    </citation>
    <scope>NUCLEOTIDE SEQUENCE</scope>
    <source>
        <strain evidence="2">DSM 28593</strain>
    </source>
</reference>
<organism evidence="2 3">
    <name type="scientific">Irregularibacter muris</name>
    <dbReference type="NCBI Taxonomy" id="1796619"/>
    <lineage>
        <taxon>Bacteria</taxon>
        <taxon>Bacillati</taxon>
        <taxon>Bacillota</taxon>
        <taxon>Clostridia</taxon>
        <taxon>Eubacteriales</taxon>
        <taxon>Eubacteriaceae</taxon>
        <taxon>Irregularibacter</taxon>
    </lineage>
</organism>
<evidence type="ECO:0000313" key="3">
    <source>
        <dbReference type="Proteomes" id="UP001205748"/>
    </source>
</evidence>
<feature type="transmembrane region" description="Helical" evidence="1">
    <location>
        <begin position="141"/>
        <end position="165"/>
    </location>
</feature>
<gene>
    <name evidence="2" type="ORF">NSA47_02760</name>
</gene>
<keyword evidence="3" id="KW-1185">Reference proteome</keyword>
<dbReference type="Pfam" id="PF11193">
    <property type="entry name" value="DUF2812"/>
    <property type="match status" value="1"/>
</dbReference>
<name>A0AAE3HG10_9FIRM</name>
<dbReference type="RefSeq" id="WP_257529373.1">
    <property type="nucleotide sequence ID" value="NZ_JANKAS010000002.1"/>
</dbReference>
<protein>
    <submittedName>
        <fullName evidence="2">DUF2812 domain-containing protein</fullName>
    </submittedName>
</protein>
<keyword evidence="1" id="KW-0472">Membrane</keyword>
<dbReference type="Proteomes" id="UP001205748">
    <property type="component" value="Unassembled WGS sequence"/>
</dbReference>
<feature type="transmembrane region" description="Helical" evidence="1">
    <location>
        <begin position="116"/>
        <end position="135"/>
    </location>
</feature>